<dbReference type="GO" id="GO:0009117">
    <property type="term" value="P:nucleotide metabolic process"/>
    <property type="evidence" value="ECO:0007669"/>
    <property type="project" value="UniProtKB-KW"/>
</dbReference>
<dbReference type="EC" id="3.6.1.66" evidence="13"/>
<evidence type="ECO:0000256" key="13">
    <source>
        <dbReference type="HAMAP-Rule" id="MF_03148"/>
    </source>
</evidence>
<keyword evidence="7 13" id="KW-0460">Magnesium</keyword>
<comment type="catalytic activity">
    <reaction evidence="13">
        <text>XTP + H2O = XMP + diphosphate + H(+)</text>
        <dbReference type="Rhea" id="RHEA:28610"/>
        <dbReference type="ChEBI" id="CHEBI:15377"/>
        <dbReference type="ChEBI" id="CHEBI:15378"/>
        <dbReference type="ChEBI" id="CHEBI:33019"/>
        <dbReference type="ChEBI" id="CHEBI:57464"/>
        <dbReference type="ChEBI" id="CHEBI:61314"/>
        <dbReference type="EC" id="3.6.1.66"/>
    </reaction>
</comment>
<feature type="binding site" evidence="13">
    <location>
        <position position="168"/>
    </location>
    <ligand>
        <name>ITP</name>
        <dbReference type="ChEBI" id="CHEBI:61402"/>
    </ligand>
</feature>
<keyword evidence="3 13" id="KW-0963">Cytoplasm</keyword>
<dbReference type="CDD" id="cd00515">
    <property type="entry name" value="HAM1"/>
    <property type="match status" value="1"/>
</dbReference>
<dbReference type="GO" id="GO:0005737">
    <property type="term" value="C:cytoplasm"/>
    <property type="evidence" value="ECO:0007669"/>
    <property type="project" value="UniProtKB-SubCell"/>
</dbReference>
<keyword evidence="6 13" id="KW-0378">Hydrolase</keyword>
<feature type="binding site" evidence="13">
    <location>
        <position position="52"/>
    </location>
    <ligand>
        <name>ITP</name>
        <dbReference type="ChEBI" id="CHEBI:61402"/>
    </ligand>
</feature>
<dbReference type="SUPFAM" id="SSF52972">
    <property type="entry name" value="ITPase-like"/>
    <property type="match status" value="1"/>
</dbReference>
<evidence type="ECO:0000313" key="14">
    <source>
        <dbReference type="EMBL" id="KAJ8607428.1"/>
    </source>
</evidence>
<feature type="binding site" evidence="13">
    <location>
        <begin position="144"/>
        <end position="147"/>
    </location>
    <ligand>
        <name>ITP</name>
        <dbReference type="ChEBI" id="CHEBI:61402"/>
    </ligand>
</feature>
<evidence type="ECO:0000313" key="15">
    <source>
        <dbReference type="Proteomes" id="UP001230188"/>
    </source>
</evidence>
<comment type="catalytic activity">
    <reaction evidence="10">
        <text>ITP + H2O = IMP + diphosphate + H(+)</text>
        <dbReference type="Rhea" id="RHEA:29399"/>
        <dbReference type="ChEBI" id="CHEBI:15377"/>
        <dbReference type="ChEBI" id="CHEBI:15378"/>
        <dbReference type="ChEBI" id="CHEBI:33019"/>
        <dbReference type="ChEBI" id="CHEBI:58053"/>
        <dbReference type="ChEBI" id="CHEBI:61402"/>
        <dbReference type="EC" id="3.6.1.66"/>
    </reaction>
    <physiologicalReaction direction="left-to-right" evidence="10">
        <dbReference type="Rhea" id="RHEA:29400"/>
    </physiologicalReaction>
</comment>
<evidence type="ECO:0000256" key="4">
    <source>
        <dbReference type="ARBA" id="ARBA00022723"/>
    </source>
</evidence>
<dbReference type="GO" id="GO:0009204">
    <property type="term" value="P:deoxyribonucleoside triphosphate catabolic process"/>
    <property type="evidence" value="ECO:0007669"/>
    <property type="project" value="UniProtKB-UniRule"/>
</dbReference>
<dbReference type="InterPro" id="IPR027502">
    <property type="entry name" value="ITPase"/>
</dbReference>
<comment type="cofactor">
    <cofactor evidence="13">
        <name>Mg(2+)</name>
        <dbReference type="ChEBI" id="CHEBI:18420"/>
    </cofactor>
    <cofactor evidence="13">
        <name>Mn(2+)</name>
        <dbReference type="ChEBI" id="CHEBI:29035"/>
    </cofactor>
    <text evidence="13">Binds 1 divalent metal cation per subunit; can use either Mg(2+) or Mn(2+).</text>
</comment>
<dbReference type="PANTHER" id="PTHR11067:SF9">
    <property type="entry name" value="INOSINE TRIPHOSPHATE PYROPHOSPHATASE"/>
    <property type="match status" value="1"/>
</dbReference>
<evidence type="ECO:0000256" key="6">
    <source>
        <dbReference type="ARBA" id="ARBA00022801"/>
    </source>
</evidence>
<comment type="catalytic activity">
    <reaction evidence="12">
        <text>N(6)-hydroxy-dATP + H2O = N(6)-hydroxy-dAMP + diphosphate + H(+)</text>
        <dbReference type="Rhea" id="RHEA:83971"/>
        <dbReference type="ChEBI" id="CHEBI:15377"/>
        <dbReference type="ChEBI" id="CHEBI:15378"/>
        <dbReference type="ChEBI" id="CHEBI:33019"/>
        <dbReference type="ChEBI" id="CHEBI:233529"/>
        <dbReference type="ChEBI" id="CHEBI:233530"/>
    </reaction>
    <physiologicalReaction direction="left-to-right" evidence="12">
        <dbReference type="Rhea" id="RHEA:83972"/>
    </physiologicalReaction>
</comment>
<dbReference type="Gene3D" id="3.90.950.10">
    <property type="match status" value="1"/>
</dbReference>
<keyword evidence="4 13" id="KW-0479">Metal-binding</keyword>
<proteinExistence type="inferred from homology"/>
<feature type="binding site" evidence="13">
    <location>
        <position position="40"/>
    </location>
    <ligand>
        <name>Mg(2+)</name>
        <dbReference type="ChEBI" id="CHEBI:18420"/>
    </ligand>
</feature>
<accession>A0AAD7UIQ5</accession>
<comment type="function">
    <text evidence="9">Pyrophosphatase that hydrolyzes the non-canonical purine nucleotides inosine triphosphate (ITP), deoxyinosine triphosphate (dITP) as well as 2'-deoxy-N-6-hydroxylaminopurine triphosphate (dHAPTP) and xanthosine 5'-triphosphate (XTP) to their respective monophosphate derivatives. The enzyme does not distinguish between the deoxy- and ribose forms. Probably excludes non-canonical purines from RNA and DNA precursor pools, thus preventing their incorporation into RNA and DNA and avoiding chromosomal lesions.</text>
</comment>
<organism evidence="14 15">
    <name type="scientific">Chrysophaeum taylorii</name>
    <dbReference type="NCBI Taxonomy" id="2483200"/>
    <lineage>
        <taxon>Eukaryota</taxon>
        <taxon>Sar</taxon>
        <taxon>Stramenopiles</taxon>
        <taxon>Ochrophyta</taxon>
        <taxon>Pelagophyceae</taxon>
        <taxon>Pelagomonadales</taxon>
        <taxon>Pelagomonadaceae</taxon>
        <taxon>Chrysophaeum</taxon>
    </lineage>
</organism>
<feature type="binding site" evidence="13">
    <location>
        <begin position="68"/>
        <end position="69"/>
    </location>
    <ligand>
        <name>ITP</name>
        <dbReference type="ChEBI" id="CHEBI:61402"/>
    </ligand>
</feature>
<protein>
    <recommendedName>
        <fullName evidence="13">Inosine triphosphate pyrophosphatase</fullName>
        <shortName evidence="13">ITPase</shortName>
        <shortName evidence="13">Inosine triphosphatase</shortName>
        <ecNumber evidence="13">3.6.1.66</ecNumber>
    </recommendedName>
    <alternativeName>
        <fullName evidence="13">Non-canonical purine NTP pyrophosphatase</fullName>
    </alternativeName>
    <alternativeName>
        <fullName evidence="13">Non-standard purine NTP pyrophosphatase</fullName>
    </alternativeName>
    <alternativeName>
        <fullName evidence="13">Nucleoside-triphosphate diphosphatase</fullName>
    </alternativeName>
    <alternativeName>
        <fullName evidence="13">Nucleoside-triphosphate pyrophosphatase</fullName>
        <shortName evidence="13">NTPase</shortName>
    </alternativeName>
    <alternativeName>
        <fullName evidence="13">XTP/dITP diphosphatase</fullName>
    </alternativeName>
</protein>
<keyword evidence="15" id="KW-1185">Reference proteome</keyword>
<reference evidence="14" key="1">
    <citation type="submission" date="2023-01" db="EMBL/GenBank/DDBJ databases">
        <title>Metagenome sequencing of chrysophaentin producing Chrysophaeum taylorii.</title>
        <authorList>
            <person name="Davison J."/>
            <person name="Bewley C."/>
        </authorList>
    </citation>
    <scope>NUCLEOTIDE SEQUENCE</scope>
    <source>
        <strain evidence="14">NIES-1699</strain>
    </source>
</reference>
<evidence type="ECO:0000256" key="8">
    <source>
        <dbReference type="ARBA" id="ARBA00023080"/>
    </source>
</evidence>
<dbReference type="Proteomes" id="UP001230188">
    <property type="component" value="Unassembled WGS sequence"/>
</dbReference>
<comment type="function">
    <text evidence="13">Pyrophosphatase that hydrolyzes non-canonical purine nucleotides such as inosine triphosphate (ITP), deoxyinosine triphosphate (dITP) or xanthosine 5'-triphosphate (XTP) to their respective monophosphate derivatives. The enzyme does not distinguish between the deoxy- and ribose forms. Probably excludes non-canonical purines from RNA and DNA precursor pools, thus preventing their incorporation into RNA and DNA and avoiding chromosomal lesions.</text>
</comment>
<feature type="binding site" evidence="13">
    <location>
        <begin position="11"/>
        <end position="16"/>
    </location>
    <ligand>
        <name>ITP</name>
        <dbReference type="ChEBI" id="CHEBI:61402"/>
    </ligand>
</feature>
<dbReference type="GO" id="GO:0046872">
    <property type="term" value="F:metal ion binding"/>
    <property type="evidence" value="ECO:0007669"/>
    <property type="project" value="UniProtKB-KW"/>
</dbReference>
<dbReference type="GO" id="GO:0000166">
    <property type="term" value="F:nucleotide binding"/>
    <property type="evidence" value="ECO:0007669"/>
    <property type="project" value="UniProtKB-KW"/>
</dbReference>
<evidence type="ECO:0000256" key="10">
    <source>
        <dbReference type="ARBA" id="ARBA00093218"/>
    </source>
</evidence>
<dbReference type="HAMAP" id="MF_03148">
    <property type="entry name" value="HAM1_NTPase"/>
    <property type="match status" value="1"/>
</dbReference>
<keyword evidence="8 13" id="KW-0546">Nucleotide metabolism</keyword>
<keyword evidence="5 13" id="KW-0547">Nucleotide-binding</keyword>
<evidence type="ECO:0000256" key="1">
    <source>
        <dbReference type="ARBA" id="ARBA00004496"/>
    </source>
</evidence>
<dbReference type="GO" id="GO:0035870">
    <property type="term" value="F:dITP diphosphatase activity"/>
    <property type="evidence" value="ECO:0007669"/>
    <property type="project" value="UniProtKB-UniRule"/>
</dbReference>
<dbReference type="FunFam" id="3.90.950.10:FF:000003">
    <property type="entry name" value="Inosine triphosphate pyrophosphatase"/>
    <property type="match status" value="1"/>
</dbReference>
<evidence type="ECO:0000256" key="7">
    <source>
        <dbReference type="ARBA" id="ARBA00022842"/>
    </source>
</evidence>
<comment type="similarity">
    <text evidence="2 13">Belongs to the HAM1 NTPase family.</text>
</comment>
<evidence type="ECO:0000256" key="2">
    <source>
        <dbReference type="ARBA" id="ARBA00008023"/>
    </source>
</evidence>
<dbReference type="GO" id="GO:0036220">
    <property type="term" value="F:ITP diphosphatase activity"/>
    <property type="evidence" value="ECO:0007669"/>
    <property type="project" value="UniProtKB-UniRule"/>
</dbReference>
<gene>
    <name evidence="14" type="ORF">CTAYLR_009989</name>
</gene>
<evidence type="ECO:0000256" key="11">
    <source>
        <dbReference type="ARBA" id="ARBA00093255"/>
    </source>
</evidence>
<dbReference type="GO" id="GO:0036222">
    <property type="term" value="F:XTP diphosphatase activity"/>
    <property type="evidence" value="ECO:0007669"/>
    <property type="project" value="UniProtKB-UniRule"/>
</dbReference>
<name>A0AAD7UIQ5_9STRA</name>
<keyword evidence="13" id="KW-0464">Manganese</keyword>
<comment type="subunit">
    <text evidence="13">Homodimer.</text>
</comment>
<evidence type="ECO:0000256" key="12">
    <source>
        <dbReference type="ARBA" id="ARBA00093271"/>
    </source>
</evidence>
<evidence type="ECO:0000256" key="3">
    <source>
        <dbReference type="ARBA" id="ARBA00022490"/>
    </source>
</evidence>
<dbReference type="InterPro" id="IPR029001">
    <property type="entry name" value="ITPase-like_fam"/>
</dbReference>
<evidence type="ECO:0000256" key="5">
    <source>
        <dbReference type="ARBA" id="ARBA00022741"/>
    </source>
</evidence>
<sequence length="199" mass="21758">MAAPPRITFVTGNAKKLEEVVAILRGSPLSIASRKLDLPELQGEPEDIAREKCRLAAQAANGAVICEDTLLCFNALRGLPGPYIKWFLAKLGHDGLNKMLAAYDDKTAYAQCLFALCAGPGKPVRLFDGRTHGSIVPPRGDNQFGWDPVFEPTESGGLTYAEMAVCDKNAISHRGRALTQLRDWLLANEDTFRAEMSRQ</sequence>
<dbReference type="AlphaFoldDB" id="A0AAD7UIQ5"/>
<feature type="binding site" evidence="13">
    <location>
        <begin position="173"/>
        <end position="174"/>
    </location>
    <ligand>
        <name>ITP</name>
        <dbReference type="ChEBI" id="CHEBI:61402"/>
    </ligand>
</feature>
<dbReference type="EMBL" id="JAQMWT010000217">
    <property type="protein sequence ID" value="KAJ8607428.1"/>
    <property type="molecule type" value="Genomic_DNA"/>
</dbReference>
<comment type="subcellular location">
    <subcellularLocation>
        <location evidence="1 13">Cytoplasm</location>
    </subcellularLocation>
</comment>
<dbReference type="InterPro" id="IPR002637">
    <property type="entry name" value="RdgB/HAM1"/>
</dbReference>
<dbReference type="Pfam" id="PF01725">
    <property type="entry name" value="Ham1p_like"/>
    <property type="match status" value="1"/>
</dbReference>
<feature type="binding site" evidence="13">
    <location>
        <position position="68"/>
    </location>
    <ligand>
        <name>Mg(2+)</name>
        <dbReference type="ChEBI" id="CHEBI:18420"/>
    </ligand>
</feature>
<comment type="catalytic activity">
    <reaction evidence="11">
        <text>dITP + H2O = dIMP + diphosphate + H(+)</text>
        <dbReference type="Rhea" id="RHEA:28342"/>
        <dbReference type="ChEBI" id="CHEBI:15377"/>
        <dbReference type="ChEBI" id="CHEBI:15378"/>
        <dbReference type="ChEBI" id="CHEBI:33019"/>
        <dbReference type="ChEBI" id="CHEBI:61194"/>
        <dbReference type="ChEBI" id="CHEBI:61382"/>
        <dbReference type="EC" id="3.6.1.66"/>
    </reaction>
    <physiologicalReaction direction="left-to-right" evidence="11">
        <dbReference type="Rhea" id="RHEA:28343"/>
    </physiologicalReaction>
</comment>
<comment type="caution">
    <text evidence="14">The sequence shown here is derived from an EMBL/GenBank/DDBJ whole genome shotgun (WGS) entry which is preliminary data.</text>
</comment>
<evidence type="ECO:0000256" key="9">
    <source>
        <dbReference type="ARBA" id="ARBA00054940"/>
    </source>
</evidence>
<dbReference type="PANTHER" id="PTHR11067">
    <property type="entry name" value="INOSINE TRIPHOSPHATE PYROPHOSPHATASE/HAM1 PROTEIN"/>
    <property type="match status" value="1"/>
</dbReference>